<dbReference type="GO" id="GO:0006310">
    <property type="term" value="P:DNA recombination"/>
    <property type="evidence" value="ECO:0007669"/>
    <property type="project" value="UniProtKB-KW"/>
</dbReference>
<dbReference type="GO" id="GO:0006281">
    <property type="term" value="P:DNA repair"/>
    <property type="evidence" value="ECO:0007669"/>
    <property type="project" value="UniProtKB-KW"/>
</dbReference>
<keyword evidence="1" id="KW-0067">ATP-binding</keyword>
<dbReference type="Pfam" id="PF05970">
    <property type="entry name" value="PIF1"/>
    <property type="match status" value="1"/>
</dbReference>
<keyword evidence="1" id="KW-0234">DNA repair</keyword>
<dbReference type="EMBL" id="JAELUQ010000018">
    <property type="protein sequence ID" value="KAG7402506.1"/>
    <property type="molecule type" value="Genomic_DNA"/>
</dbReference>
<accession>A0A8J5NF42</accession>
<dbReference type="InterPro" id="IPR051055">
    <property type="entry name" value="PIF1_helicase"/>
</dbReference>
<evidence type="ECO:0000259" key="3">
    <source>
        <dbReference type="Pfam" id="PF05970"/>
    </source>
</evidence>
<organism evidence="4 6">
    <name type="scientific">Fusarium oxysporum f. sp. rapae</name>
    <dbReference type="NCBI Taxonomy" id="485398"/>
    <lineage>
        <taxon>Eukaryota</taxon>
        <taxon>Fungi</taxon>
        <taxon>Dikarya</taxon>
        <taxon>Ascomycota</taxon>
        <taxon>Pezizomycotina</taxon>
        <taxon>Sordariomycetes</taxon>
        <taxon>Hypocreomycetidae</taxon>
        <taxon>Hypocreales</taxon>
        <taxon>Nectriaceae</taxon>
        <taxon>Fusarium</taxon>
        <taxon>Fusarium oxysporum species complex</taxon>
    </lineage>
</organism>
<feature type="region of interest" description="Disordered" evidence="2">
    <location>
        <begin position="24"/>
        <end position="43"/>
    </location>
</feature>
<evidence type="ECO:0000256" key="2">
    <source>
        <dbReference type="SAM" id="MobiDB-lite"/>
    </source>
</evidence>
<keyword evidence="1" id="KW-0547">Nucleotide-binding</keyword>
<dbReference type="GO" id="GO:0016787">
    <property type="term" value="F:hydrolase activity"/>
    <property type="evidence" value="ECO:0007669"/>
    <property type="project" value="UniProtKB-KW"/>
</dbReference>
<keyword evidence="1 4" id="KW-0347">Helicase</keyword>
<comment type="similarity">
    <text evidence="1">Belongs to the helicase family.</text>
</comment>
<dbReference type="GO" id="GO:0005524">
    <property type="term" value="F:ATP binding"/>
    <property type="evidence" value="ECO:0007669"/>
    <property type="project" value="UniProtKB-KW"/>
</dbReference>
<sequence length="612" mass="67569">MIQGMQGLSEGNATVNSVLSRFGGHDIQPTAADPEGSSPDAGPTVGICFGSSTSFLVAGRQLAEHSTLNRKQSIAFLLVCRQLDLVHRSEGANSEPIPQLCQFVGGEGGTGKSRVIEALVELFARKGISNRLLVTATSGTAAARINGITIHSACNFSKDASRMAVGRDAVSDGIGSCTPADRYVDGPSRTDWRERDLLIIDEVSMLGARTLWMVNEQLCRLRGSSKDFGGIPIVLFCGDFHQFRPVQERSILLPSTAISWFEQDSFKVEQRRQHDKAYALWRRLTTVVMLDEQVRAAGDPELRGLLTRIRLGIQDQSDVDLLNGRCYQEGRRIPWESGITVVTPLNRNRWNLNMEATLAFQRQHQATLRIFISDHKWKDGQPTEEEALMILNHGDDSAIPVPAVFMFVPGMPVVVNHNTHQGLKLVNGASYTALEVIVDKTFPGYRVSANTILHFGPPAGILLTAETTRDFHFVGMPPGTILLTPMSIKIECQRKRPWQRHDVTRKGLPCTPAFACTDYKVQGRTLRRVALELRGTRTTNIDGKMVPSQCDPYSLYVQLSRCPSLDGIMLVSKARERDLVGNKIPADMAAAEARLELLSRETVEKAQSWLDG</sequence>
<dbReference type="PANTHER" id="PTHR47642">
    <property type="entry name" value="ATP-DEPENDENT DNA HELICASE"/>
    <property type="match status" value="1"/>
</dbReference>
<keyword evidence="1" id="KW-0233">DNA recombination</keyword>
<name>A0A8J5NF42_FUSOX</name>
<dbReference type="EC" id="5.6.2.3" evidence="1"/>
<comment type="cofactor">
    <cofactor evidence="1">
        <name>Mg(2+)</name>
        <dbReference type="ChEBI" id="CHEBI:18420"/>
    </cofactor>
</comment>
<protein>
    <recommendedName>
        <fullName evidence="1">ATP-dependent DNA helicase</fullName>
        <ecNumber evidence="1">5.6.2.3</ecNumber>
    </recommendedName>
</protein>
<keyword evidence="1" id="KW-0378">Hydrolase</keyword>
<evidence type="ECO:0000313" key="6">
    <source>
        <dbReference type="Proteomes" id="UP000694050"/>
    </source>
</evidence>
<feature type="domain" description="DNA helicase Pif1-like DEAD-box helicase" evidence="3">
    <location>
        <begin position="103"/>
        <end position="249"/>
    </location>
</feature>
<evidence type="ECO:0000256" key="1">
    <source>
        <dbReference type="RuleBase" id="RU363044"/>
    </source>
</evidence>
<dbReference type="AlphaFoldDB" id="A0A8J5NF42"/>
<dbReference type="GO" id="GO:0043139">
    <property type="term" value="F:5'-3' DNA helicase activity"/>
    <property type="evidence" value="ECO:0007669"/>
    <property type="project" value="UniProtKB-EC"/>
</dbReference>
<comment type="caution">
    <text evidence="4">The sequence shown here is derived from an EMBL/GenBank/DDBJ whole genome shotgun (WGS) entry which is preliminary data.</text>
</comment>
<gene>
    <name evidence="4" type="ORF">Forpe1208_v017095</name>
    <name evidence="5" type="ORF">Forpe1208_v017107</name>
</gene>
<dbReference type="EMBL" id="JAELUQ010000018">
    <property type="protein sequence ID" value="KAG7402526.1"/>
    <property type="molecule type" value="Genomic_DNA"/>
</dbReference>
<dbReference type="InterPro" id="IPR010285">
    <property type="entry name" value="DNA_helicase_pif1-like_DEAD"/>
</dbReference>
<reference evidence="4" key="1">
    <citation type="submission" date="2021-04" db="EMBL/GenBank/DDBJ databases">
        <title>First draft genome resource for Brassicaceae pathogens Fusarium oxysporum f. sp. raphani and Fusarium oxysporum f. sp. rapae.</title>
        <authorList>
            <person name="Asai S."/>
        </authorList>
    </citation>
    <scope>NUCLEOTIDE SEQUENCE</scope>
    <source>
        <strain evidence="4">Tf1208</strain>
    </source>
</reference>
<dbReference type="GO" id="GO:0000723">
    <property type="term" value="P:telomere maintenance"/>
    <property type="evidence" value="ECO:0007669"/>
    <property type="project" value="InterPro"/>
</dbReference>
<comment type="catalytic activity">
    <reaction evidence="1">
        <text>ATP + H2O = ADP + phosphate + H(+)</text>
        <dbReference type="Rhea" id="RHEA:13065"/>
        <dbReference type="ChEBI" id="CHEBI:15377"/>
        <dbReference type="ChEBI" id="CHEBI:15378"/>
        <dbReference type="ChEBI" id="CHEBI:30616"/>
        <dbReference type="ChEBI" id="CHEBI:43474"/>
        <dbReference type="ChEBI" id="CHEBI:456216"/>
        <dbReference type="EC" id="5.6.2.3"/>
    </reaction>
</comment>
<evidence type="ECO:0000313" key="4">
    <source>
        <dbReference type="EMBL" id="KAG7402506.1"/>
    </source>
</evidence>
<keyword evidence="1" id="KW-0227">DNA damage</keyword>
<dbReference type="Proteomes" id="UP000694050">
    <property type="component" value="Unassembled WGS sequence"/>
</dbReference>
<proteinExistence type="inferred from homology"/>
<evidence type="ECO:0000313" key="5">
    <source>
        <dbReference type="EMBL" id="KAG7402526.1"/>
    </source>
</evidence>